<dbReference type="AlphaFoldDB" id="A0A8J2S2N5"/>
<protein>
    <submittedName>
        <fullName evidence="2">Uncharacterized protein</fullName>
    </submittedName>
</protein>
<evidence type="ECO:0000256" key="1">
    <source>
        <dbReference type="SAM" id="MobiDB-lite"/>
    </source>
</evidence>
<name>A0A8J2S2N5_9CRUS</name>
<accession>A0A8J2S2N5</accession>
<feature type="region of interest" description="Disordered" evidence="1">
    <location>
        <begin position="29"/>
        <end position="116"/>
    </location>
</feature>
<feature type="compositionally biased region" description="Low complexity" evidence="1">
    <location>
        <begin position="37"/>
        <end position="54"/>
    </location>
</feature>
<comment type="caution">
    <text evidence="2">The sequence shown here is derived from an EMBL/GenBank/DDBJ whole genome shotgun (WGS) entry which is preliminary data.</text>
</comment>
<feature type="compositionally biased region" description="Basic and acidic residues" evidence="1">
    <location>
        <begin position="231"/>
        <end position="245"/>
    </location>
</feature>
<sequence length="330" mass="35885">MKLGCFSNSETRSRGMDYRQQEVISRAKSLRQRFADSRTSTSSSISTSPLITTRWQSHHHQPFYPEGSSAAVGNDALGSSSLKPQFSDVPTPAGSKSPSPSRTSIKSNEKPRPSSVSWMVTNPRGHCSRPGTPTAGYPLDSCAISSAVAAAASLVAATASSSGAQQVRQMSDDFAADLVTEPSYLYSSSKVNLNRRGVLTTFKSKSLDLLGTSRILPHHHHHPHHHHDSRHRSDENSPGRDAAAERRRRLFRRKKANSASCSYDESPSGSQQSRSSSVESNQSAQHAIQRGLEAALKTSTLFAWSSVEASSANQHLLQQTSNQPSFVERE</sequence>
<keyword evidence="3" id="KW-1185">Reference proteome</keyword>
<gene>
    <name evidence="2" type="ORF">DGAL_LOCUS15298</name>
</gene>
<feature type="compositionally biased region" description="Polar residues" evidence="1">
    <location>
        <begin position="94"/>
        <end position="106"/>
    </location>
</feature>
<dbReference type="OrthoDB" id="10393075at2759"/>
<reference evidence="2" key="1">
    <citation type="submission" date="2021-11" db="EMBL/GenBank/DDBJ databases">
        <authorList>
            <person name="Schell T."/>
        </authorList>
    </citation>
    <scope>NUCLEOTIDE SEQUENCE</scope>
    <source>
        <strain evidence="2">M5</strain>
    </source>
</reference>
<dbReference type="EMBL" id="CAKKLH010000315">
    <property type="protein sequence ID" value="CAH0111648.1"/>
    <property type="molecule type" value="Genomic_DNA"/>
</dbReference>
<evidence type="ECO:0000313" key="2">
    <source>
        <dbReference type="EMBL" id="CAH0111648.1"/>
    </source>
</evidence>
<feature type="compositionally biased region" description="Basic and acidic residues" evidence="1">
    <location>
        <begin position="11"/>
        <end position="20"/>
    </location>
</feature>
<organism evidence="2 3">
    <name type="scientific">Daphnia galeata</name>
    <dbReference type="NCBI Taxonomy" id="27404"/>
    <lineage>
        <taxon>Eukaryota</taxon>
        <taxon>Metazoa</taxon>
        <taxon>Ecdysozoa</taxon>
        <taxon>Arthropoda</taxon>
        <taxon>Crustacea</taxon>
        <taxon>Branchiopoda</taxon>
        <taxon>Diplostraca</taxon>
        <taxon>Cladocera</taxon>
        <taxon>Anomopoda</taxon>
        <taxon>Daphniidae</taxon>
        <taxon>Daphnia</taxon>
    </lineage>
</organism>
<evidence type="ECO:0000313" key="3">
    <source>
        <dbReference type="Proteomes" id="UP000789390"/>
    </source>
</evidence>
<feature type="region of interest" description="Disordered" evidence="1">
    <location>
        <begin position="1"/>
        <end position="20"/>
    </location>
</feature>
<feature type="compositionally biased region" description="Polar residues" evidence="1">
    <location>
        <begin position="1"/>
        <end position="10"/>
    </location>
</feature>
<proteinExistence type="predicted"/>
<dbReference type="Proteomes" id="UP000789390">
    <property type="component" value="Unassembled WGS sequence"/>
</dbReference>
<feature type="region of interest" description="Disordered" evidence="1">
    <location>
        <begin position="216"/>
        <end position="289"/>
    </location>
</feature>
<feature type="region of interest" description="Disordered" evidence="1">
    <location>
        <begin position="309"/>
        <end position="330"/>
    </location>
</feature>
<feature type="compositionally biased region" description="Basic residues" evidence="1">
    <location>
        <begin position="216"/>
        <end position="230"/>
    </location>
</feature>
<feature type="compositionally biased region" description="Low complexity" evidence="1">
    <location>
        <begin position="266"/>
        <end position="285"/>
    </location>
</feature>
<feature type="compositionally biased region" description="Basic residues" evidence="1">
    <location>
        <begin position="246"/>
        <end position="256"/>
    </location>
</feature>